<evidence type="ECO:0000256" key="6">
    <source>
        <dbReference type="ARBA" id="ARBA00023263"/>
    </source>
</evidence>
<dbReference type="SUPFAM" id="SSF50998">
    <property type="entry name" value="Quinoprotein alcohol dehydrogenase-like"/>
    <property type="match status" value="1"/>
</dbReference>
<comment type="similarity">
    <text evidence="2">Belongs to the PilY1 family.</text>
</comment>
<accession>A0A3P1SP85</accession>
<evidence type="ECO:0000313" key="11">
    <source>
        <dbReference type="Proteomes" id="UP000267535"/>
    </source>
</evidence>
<evidence type="ECO:0000256" key="2">
    <source>
        <dbReference type="ARBA" id="ARBA00008387"/>
    </source>
</evidence>
<evidence type="ECO:0000256" key="4">
    <source>
        <dbReference type="ARBA" id="ARBA00022723"/>
    </source>
</evidence>
<keyword evidence="6" id="KW-0281">Fimbrium</keyword>
<feature type="domain" description="PilY1 beta-propeller" evidence="9">
    <location>
        <begin position="935"/>
        <end position="1292"/>
    </location>
</feature>
<feature type="compositionally biased region" description="Basic and acidic residues" evidence="7">
    <location>
        <begin position="246"/>
        <end position="256"/>
    </location>
</feature>
<dbReference type="InterPro" id="IPR008707">
    <property type="entry name" value="B-propeller_PilY1"/>
</dbReference>
<organism evidence="10 11">
    <name type="scientific">Amphritea balenae</name>
    <dbReference type="NCBI Taxonomy" id="452629"/>
    <lineage>
        <taxon>Bacteria</taxon>
        <taxon>Pseudomonadati</taxon>
        <taxon>Pseudomonadota</taxon>
        <taxon>Gammaproteobacteria</taxon>
        <taxon>Oceanospirillales</taxon>
        <taxon>Oceanospirillaceae</taxon>
        <taxon>Amphritea</taxon>
    </lineage>
</organism>
<feature type="chain" id="PRO_5018000517" description="PilY1 beta-propeller domain-containing protein" evidence="8">
    <location>
        <begin position="26"/>
        <end position="1474"/>
    </location>
</feature>
<reference evidence="10 11" key="1">
    <citation type="submission" date="2018-11" db="EMBL/GenBank/DDBJ databases">
        <title>The draft genome sequence of Amphritea balenae JAMM 1525T.</title>
        <authorList>
            <person name="Fang Z."/>
            <person name="Zhang Y."/>
            <person name="Han X."/>
        </authorList>
    </citation>
    <scope>NUCLEOTIDE SEQUENCE [LARGE SCALE GENOMIC DNA]</scope>
    <source>
        <strain evidence="10 11">JAMM 1525</strain>
    </source>
</reference>
<dbReference type="GO" id="GO:0009289">
    <property type="term" value="C:pilus"/>
    <property type="evidence" value="ECO:0007669"/>
    <property type="project" value="UniProtKB-SubCell"/>
</dbReference>
<dbReference type="OrthoDB" id="7156875at2"/>
<dbReference type="EMBL" id="RQXV01000006">
    <property type="protein sequence ID" value="RRC98784.1"/>
    <property type="molecule type" value="Genomic_DNA"/>
</dbReference>
<keyword evidence="11" id="KW-1185">Reference proteome</keyword>
<keyword evidence="8" id="KW-0732">Signal</keyword>
<evidence type="ECO:0000256" key="8">
    <source>
        <dbReference type="SAM" id="SignalP"/>
    </source>
</evidence>
<dbReference type="RefSeq" id="WP_124926284.1">
    <property type="nucleotide sequence ID" value="NZ_BMOH01000002.1"/>
</dbReference>
<evidence type="ECO:0000259" key="9">
    <source>
        <dbReference type="Pfam" id="PF05567"/>
    </source>
</evidence>
<dbReference type="InterPro" id="IPR018247">
    <property type="entry name" value="EF_Hand_1_Ca_BS"/>
</dbReference>
<evidence type="ECO:0000256" key="5">
    <source>
        <dbReference type="ARBA" id="ARBA00022837"/>
    </source>
</evidence>
<dbReference type="GO" id="GO:0046872">
    <property type="term" value="F:metal ion binding"/>
    <property type="evidence" value="ECO:0007669"/>
    <property type="project" value="UniProtKB-KW"/>
</dbReference>
<dbReference type="InterPro" id="IPR011047">
    <property type="entry name" value="Quinoprotein_ADH-like_sf"/>
</dbReference>
<proteinExistence type="inferred from homology"/>
<feature type="region of interest" description="Disordered" evidence="7">
    <location>
        <begin position="682"/>
        <end position="713"/>
    </location>
</feature>
<gene>
    <name evidence="10" type="ORF">EHS89_11370</name>
</gene>
<dbReference type="Pfam" id="PF05567">
    <property type="entry name" value="T4P_PilY1"/>
    <property type="match status" value="1"/>
</dbReference>
<dbReference type="Proteomes" id="UP000267535">
    <property type="component" value="Unassembled WGS sequence"/>
</dbReference>
<evidence type="ECO:0000313" key="10">
    <source>
        <dbReference type="EMBL" id="RRC98784.1"/>
    </source>
</evidence>
<keyword evidence="5" id="KW-0106">Calcium</keyword>
<name>A0A3P1SP85_9GAMM</name>
<comment type="subcellular location">
    <subcellularLocation>
        <location evidence="1">Fimbrium</location>
    </subcellularLocation>
</comment>
<dbReference type="PROSITE" id="PS00018">
    <property type="entry name" value="EF_HAND_1"/>
    <property type="match status" value="1"/>
</dbReference>
<keyword evidence="3" id="KW-1029">Fimbrium biogenesis</keyword>
<evidence type="ECO:0000256" key="1">
    <source>
        <dbReference type="ARBA" id="ARBA00004561"/>
    </source>
</evidence>
<evidence type="ECO:0000256" key="7">
    <source>
        <dbReference type="SAM" id="MobiDB-lite"/>
    </source>
</evidence>
<feature type="region of interest" description="Disordered" evidence="7">
    <location>
        <begin position="237"/>
        <end position="256"/>
    </location>
</feature>
<comment type="caution">
    <text evidence="10">The sequence shown here is derived from an EMBL/GenBank/DDBJ whole genome shotgun (WGS) entry which is preliminary data.</text>
</comment>
<evidence type="ECO:0000256" key="3">
    <source>
        <dbReference type="ARBA" id="ARBA00022558"/>
    </source>
</evidence>
<protein>
    <recommendedName>
        <fullName evidence="9">PilY1 beta-propeller domain-containing protein</fullName>
    </recommendedName>
</protein>
<feature type="signal peptide" evidence="8">
    <location>
        <begin position="1"/>
        <end position="25"/>
    </location>
</feature>
<sequence>MCFLNKNSLLMLVIAGLLGSTNSFAGIAQTPLYLSQSAAPRILFAMSNDHQQFVKAYTDYTDLDDDGVLDFTYQDSFDYYGYFDSAKCYLYDSTDKRFEPDGTAGGTNGHECNGNNKQWSGNWLNWATMTRMDIVRKVLYGGKRSTDTADETVLERAYLPSDVHSFAKVFKKEKASQVHKFTPYDDKSITVCNTSFVSNTETSGSISTLDYPPLMQVAIGDFPQWALSEKHQCGFRGNDNTASEMTRPHKDNDKDKDLGSDFVVRVQVCDASLPEGNCKAYASLKPTGLLQQYGEDSAALKMNFGLITGSYEKNLSGGVLRKNIIPFAGNDDADQDEIDSGSGIVKYLVSDTAVKGIIHSLDSFRIYGRKGGSYNTRVNDWGNPLSEIYLEGLRYLSGQRKKANVDFAADDSGFITALPTAAEMPAWVDPLSEDEWCADLSVITLSTGLNSFDTDDLSSDISGLDIRAMTNEVGRLEGMNGNDYYIGENLSDSNRKCTAKTIHNLADVKGICPEVPGKQGGYHIAGMAHYAKTHDIRPDITPEDGEARQSVTTYAVALAETMPRFEVPVAGGKVTIIPYCTDRKDDDTKPWAVPKDCTMTGLRVLSLNPEGTRGEIDVSWEDKPRGADYDMDVIAHIAFCAEDACDDNPGAGKLRVSTEIRLVKTTAPKWLGYFIEGTTDDGRHLPLTRNGSGNEDERQDITPYITSSTPGYPDPYIYPANDSNNLAYEDPNVLVNTQVFSQGNSVGAFLENPLWYTAKYGAFIEQNDLEDPKPDLAEEWDIDSDGVPDGFFNARNPSKLFNSLSNVIADIVKRESSNTSVAANSTQLGTDSKIYQARFYSGDWSGDLLAFALDPESESLVSFSEPVWNAADRIPDANKRAIFTSTGAFLKSGVSFKYGNLSEDQKVFITEAQVDYLRGDRSREQDQFRQRSSVLGDIINSNPLYVGQDNFNYYQLELAADKSSTYRNYLTGTGSLDKNSRQDMIYVGANDGMLHGFLGKGEQGNCTPGAKLCEGEELFAYIPKGLFNQPYAGDSGLASLTQPAYQHRYYVDGSPRHGDAYIRYEETIARWGTALVGTLAGGGKGIFALDVSNPDSFTDDDVLWDLDETDLGSNLGYTFGQASIVKLANGKWGAVFGNGYYSESRDAVLMIVDLETGELIKEIATQSVPFGAEANGLSSPQVVDTTGDKIADTVYAGDLQGNLWKFDISSNESDNWGVWKPDATSLEEPLFTACAAVSCGLNNRQPITTRPRAVKTPSGGLMLLFGTGRYMELTDTEDSSVQSFYGIYDDDISVLSGRSKLVSQTIIKEYSSEDLLLLTPPVVSPNDLRVTSDNQISLKTDRGWYMDFKQSDYPGERIVSNPLILGDSVIFPTIVPEPGACSDGGSSWLMELNALSGGRPEITDVNGDGVIDDKDLVEGVPVSGRKYDALINESLVLDEGENLVILTPDTELNLNEQVRAKDKISGRKSWLQIK</sequence>
<keyword evidence="4" id="KW-0479">Metal-binding</keyword>